<keyword evidence="3" id="KW-1185">Reference proteome</keyword>
<comment type="caution">
    <text evidence="2">The sequence shown here is derived from an EMBL/GenBank/DDBJ whole genome shotgun (WGS) entry which is preliminary data.</text>
</comment>
<dbReference type="InterPro" id="IPR046913">
    <property type="entry name" value="ABC-3C_CTD7"/>
</dbReference>
<name>A0A4R0NGT5_9SPHI</name>
<sequence>MAENRSVQEQYTAGPQAIGFDYQFLYFMYLALNLKHGDIIGFEVRDDVHIEQSDGTVVLFQGKHSIQKNASGEIKNLTALDSDLWKTISNWVDMVQAESSQSEFLKQHSFVLFTNKNENFNEFVSALNTYKHDQNSSLVIDVLKKLQKGTSDKAIKAYLKNVIGLKVKELKLFLNKLTIETSEDNLIDKIKNRILETARNPAIVEAIFESLYTNMQVAKYLDIKEGNKFELTFQDFNKRFNRCFLPAYKEKSLPRREFPILLPEDLETQTFVKQLIDIGELKSGSQEITEYTRQMLKVINQFAWWGQENLLLPLEIEECDRNAVLIWKNKFKAQYRGIQRQIDAGIAVADLNEDIQNLAIEIIEYLREQDLSILEEKLGIELSNGHFYALSDQLRIGWHMDWENKYS</sequence>
<reference evidence="2 3" key="1">
    <citation type="submission" date="2019-02" db="EMBL/GenBank/DDBJ databases">
        <title>Pedobacter sp. RP-3-8 sp. nov., isolated from Arctic soil.</title>
        <authorList>
            <person name="Dahal R.H."/>
        </authorList>
    </citation>
    <scope>NUCLEOTIDE SEQUENCE [LARGE SCALE GENOMIC DNA]</scope>
    <source>
        <strain evidence="2 3">RP-3-8</strain>
    </source>
</reference>
<dbReference type="RefSeq" id="WP_131607475.1">
    <property type="nucleotide sequence ID" value="NZ_SJSM01000002.1"/>
</dbReference>
<evidence type="ECO:0000259" key="1">
    <source>
        <dbReference type="Pfam" id="PF20283"/>
    </source>
</evidence>
<dbReference type="Proteomes" id="UP000291117">
    <property type="component" value="Unassembled WGS sequence"/>
</dbReference>
<evidence type="ECO:0000313" key="2">
    <source>
        <dbReference type="EMBL" id="TCC98492.1"/>
    </source>
</evidence>
<proteinExistence type="predicted"/>
<gene>
    <name evidence="2" type="ORF">EZ444_04200</name>
</gene>
<dbReference type="EMBL" id="SJSM01000002">
    <property type="protein sequence ID" value="TCC98492.1"/>
    <property type="molecule type" value="Genomic_DNA"/>
</dbReference>
<dbReference type="AlphaFoldDB" id="A0A4R0NGT5"/>
<dbReference type="Pfam" id="PF20283">
    <property type="entry name" value="CTD7"/>
    <property type="match status" value="1"/>
</dbReference>
<accession>A0A4R0NGT5</accession>
<dbReference type="OrthoDB" id="2786695at2"/>
<protein>
    <recommendedName>
        <fullName evidence="1">ABC-three component systems C-terminal domain-containing protein</fullName>
    </recommendedName>
</protein>
<evidence type="ECO:0000313" key="3">
    <source>
        <dbReference type="Proteomes" id="UP000291117"/>
    </source>
</evidence>
<organism evidence="2 3">
    <name type="scientific">Pedobacter hiemivivus</name>
    <dbReference type="NCBI Taxonomy" id="2530454"/>
    <lineage>
        <taxon>Bacteria</taxon>
        <taxon>Pseudomonadati</taxon>
        <taxon>Bacteroidota</taxon>
        <taxon>Sphingobacteriia</taxon>
        <taxon>Sphingobacteriales</taxon>
        <taxon>Sphingobacteriaceae</taxon>
        <taxon>Pedobacter</taxon>
    </lineage>
</organism>
<feature type="domain" description="ABC-three component systems C-terminal" evidence="1">
    <location>
        <begin position="271"/>
        <end position="404"/>
    </location>
</feature>